<evidence type="ECO:0000313" key="3">
    <source>
        <dbReference type="EMBL" id="EFL36884.1"/>
    </source>
</evidence>
<reference evidence="4" key="1">
    <citation type="submission" date="2009-02" db="EMBL/GenBank/DDBJ databases">
        <title>Annotation of Streptomyces viridochromogenes strain DSM 40736.</title>
        <authorList>
            <consortium name="The Broad Institute Genome Sequencing Platform"/>
            <consortium name="Broad Institute Microbial Sequencing Center"/>
            <person name="Fischbach M."/>
            <person name="Godfrey P."/>
            <person name="Ward D."/>
            <person name="Young S."/>
            <person name="Zeng Q."/>
            <person name="Koehrsen M."/>
            <person name="Alvarado L."/>
            <person name="Berlin A.M."/>
            <person name="Bochicchio J."/>
            <person name="Borenstein D."/>
            <person name="Chapman S.B."/>
            <person name="Chen Z."/>
            <person name="Engels R."/>
            <person name="Freedman E."/>
            <person name="Gellesch M."/>
            <person name="Goldberg J."/>
            <person name="Griggs A."/>
            <person name="Gujja S."/>
            <person name="Heilman E.R."/>
            <person name="Heiman D.I."/>
            <person name="Hepburn T.A."/>
            <person name="Howarth C."/>
            <person name="Jen D."/>
            <person name="Larson L."/>
            <person name="Lewis B."/>
            <person name="Mehta T."/>
            <person name="Park D."/>
            <person name="Pearson M."/>
            <person name="Richards J."/>
            <person name="Roberts A."/>
            <person name="Saif S."/>
            <person name="Shea T.D."/>
            <person name="Shenoy N."/>
            <person name="Sisk P."/>
            <person name="Stolte C."/>
            <person name="Sykes S.N."/>
            <person name="Thomson T."/>
            <person name="Walk T."/>
            <person name="White J."/>
            <person name="Yandava C."/>
            <person name="Straight P."/>
            <person name="Clardy J."/>
            <person name="Hung D."/>
            <person name="Kolter R."/>
            <person name="Mekalanos J."/>
            <person name="Walker S."/>
            <person name="Walsh C.T."/>
            <person name="Wieland-Brown L.C."/>
            <person name="Haas B."/>
            <person name="Nusbaum C."/>
            <person name="Birren B."/>
        </authorList>
    </citation>
    <scope>NUCLEOTIDE SEQUENCE [LARGE SCALE GENOMIC DNA]</scope>
    <source>
        <strain evidence="4">DSM 40736 / JCM 4977 / BCRC 1201 / Tue 494</strain>
    </source>
</reference>
<dbReference type="AlphaFoldDB" id="D9XET6"/>
<accession>D9XET6</accession>
<feature type="domain" description="CBM6" evidence="2">
    <location>
        <begin position="505"/>
        <end position="651"/>
    </location>
</feature>
<dbReference type="GO" id="GO:0030246">
    <property type="term" value="F:carbohydrate binding"/>
    <property type="evidence" value="ECO:0007669"/>
    <property type="project" value="InterPro"/>
</dbReference>
<organism evidence="3 4">
    <name type="scientific">Streptomyces viridochromogenes (strain DSM 40736 / JCM 4977 / BCRC 1201 / Tue 494)</name>
    <dbReference type="NCBI Taxonomy" id="591159"/>
    <lineage>
        <taxon>Bacteria</taxon>
        <taxon>Bacillati</taxon>
        <taxon>Actinomycetota</taxon>
        <taxon>Actinomycetes</taxon>
        <taxon>Kitasatosporales</taxon>
        <taxon>Streptomycetaceae</taxon>
        <taxon>Streptomyces</taxon>
    </lineage>
</organism>
<evidence type="ECO:0000256" key="1">
    <source>
        <dbReference type="SAM" id="MobiDB-lite"/>
    </source>
</evidence>
<dbReference type="eggNOG" id="COG3664">
    <property type="taxonomic scope" value="Bacteria"/>
</dbReference>
<evidence type="ECO:0000313" key="4">
    <source>
        <dbReference type="Proteomes" id="UP000004184"/>
    </source>
</evidence>
<sequence>MGTVLPATRTGGLWPLSNRFDIVLDLDSPRPGSPTDTTETSVRRRRRTTGAGAAAVAVAVLATALATTGGTADAAEPERLVVDLGTDTGAFHGGASGSLYGVYGDGVPSRNLLEGMHVRTVSTKAQDGPQHPGADALEVLPPFVDSGGKDVYIYMTDIYRGFPYQWPGADGPARLADFKEKITKQVRQVLTMGEYRDHVVYVPFNEPEGNMFGTGEWSYNKVSWLNDPQYYFTAWKEVYRLIKSLDPGARIAGPNTSVLYDQVKGFLRYAKANDVVPDVMTWHELSSPAAVRTNVAKYRQMEKDVGVGPLPVNVNEYGHNYHLSVPGQVVQWVSAIEESKIDADLAYWNIDGNLNDSAVEANKGNGQWWLFNAYGQMTGHTVQVTAPHPNQQYTLQGVATLDRGKRQSRALFGGKSGDADIVFENVDPGLFGTTVRATVQEIPWTGQVGDSAQPLRLADQEVRVGADGTVTLPMTGMNEMSAYQVILSPGGKGGKPAEPSVSWRKSYEAENASYTGGGYSKNGPEGSPSQVGKFATSGMYNVGGLRSGSDGVLAFDVEVPQDGTYDLSVFANSYNLYDLVKEQGPTNVFLRVDGKDPQELRLPLGYKWVVWGHTDTSVRLTAGKHRVTLAAQDPDLGVTKGDAIIDKIDLKLRDRRVTAPAIYEAEYATLSQTAPRYGGDSGAGAVPLPEGATATFWVYSPTDGESTVSVDHLGDGKAGLALNGERLDVPKAGGAKAGTDTVRLFLSGGINKVTVTGASGALLLDRLRVTPSSGTLVPTVYQAENGSVSGAAKVTDAYSFASGGKAVTGVGNGKGNALTLDVVAERSGAHALTIRYSNAEQAPATHYNPDPIARHADLSVNGGPARRVLFPTTFHFNNFWDLTVPVTLKEGTNRLTFTAEELPDFDGDTYNQYDQRSPYAPVIDRVAITPLAHK</sequence>
<protein>
    <submittedName>
        <fullName evidence="3">Cellulosome enzyme</fullName>
    </submittedName>
</protein>
<dbReference type="InterPro" id="IPR017853">
    <property type="entry name" value="GH"/>
</dbReference>
<dbReference type="HOGENOM" id="CLU_005346_0_0_11"/>
<feature type="domain" description="CBM6" evidence="2">
    <location>
        <begin position="779"/>
        <end position="929"/>
    </location>
</feature>
<dbReference type="Proteomes" id="UP000004184">
    <property type="component" value="Unassembled WGS sequence"/>
</dbReference>
<dbReference type="PROSITE" id="PS51175">
    <property type="entry name" value="CBM6"/>
    <property type="match status" value="2"/>
</dbReference>
<proteinExistence type="predicted"/>
<dbReference type="SUPFAM" id="SSF51445">
    <property type="entry name" value="(Trans)glycosidases"/>
    <property type="match status" value="1"/>
</dbReference>
<gene>
    <name evidence="3" type="ORF">SSQG_07402</name>
</gene>
<name>D9XET6_STRVT</name>
<dbReference type="EMBL" id="GG657757">
    <property type="protein sequence ID" value="EFL36884.1"/>
    <property type="molecule type" value="Genomic_DNA"/>
</dbReference>
<feature type="region of interest" description="Disordered" evidence="1">
    <location>
        <begin position="27"/>
        <end position="48"/>
    </location>
</feature>
<dbReference type="STRING" id="591159.SSQG_07402"/>
<keyword evidence="4" id="KW-1185">Reference proteome</keyword>
<dbReference type="InterPro" id="IPR005084">
    <property type="entry name" value="CBM6"/>
</dbReference>
<evidence type="ECO:0000259" key="2">
    <source>
        <dbReference type="PROSITE" id="PS51175"/>
    </source>
</evidence>
<dbReference type="InterPro" id="IPR008979">
    <property type="entry name" value="Galactose-bd-like_sf"/>
</dbReference>
<dbReference type="SUPFAM" id="SSF49785">
    <property type="entry name" value="Galactose-binding domain-like"/>
    <property type="match status" value="2"/>
</dbReference>
<dbReference type="Gene3D" id="2.60.120.260">
    <property type="entry name" value="Galactose-binding domain-like"/>
    <property type="match status" value="3"/>
</dbReference>
<dbReference type="Gene3D" id="3.20.20.80">
    <property type="entry name" value="Glycosidases"/>
    <property type="match status" value="1"/>
</dbReference>
<dbReference type="CDD" id="cd04081">
    <property type="entry name" value="CBM35_galactosidase-like"/>
    <property type="match status" value="1"/>
</dbReference>